<dbReference type="EMBL" id="ACUX02000008">
    <property type="protein sequence ID" value="EEZ60979.1"/>
    <property type="molecule type" value="Genomic_DNA"/>
</dbReference>
<evidence type="ECO:0000313" key="3">
    <source>
        <dbReference type="Proteomes" id="UP000006001"/>
    </source>
</evidence>
<gene>
    <name evidence="2" type="ORF">HMPREF0762_01354</name>
</gene>
<protein>
    <recommendedName>
        <fullName evidence="1">Fido domain-containing protein</fullName>
    </recommendedName>
</protein>
<dbReference type="PROSITE" id="PS51459">
    <property type="entry name" value="FIDO"/>
    <property type="match status" value="1"/>
</dbReference>
<accession>D0WHN6</accession>
<dbReference type="STRING" id="649764.HMPREF0762_01354"/>
<sequence>MAKDRQAAQERRAVVQRIGGALARLRHTSEGIAGSPTTANGVLGSDCDDAERVAGAVVDEIQHAMGFGLPFCMDGEDVDNSRNFYVLNGYVANRLMRCGQAAVGNGWASREAEMPEGRHLAISRIMGEVVACVRLTGWDSDRKRVLDLFLGRIEPRDDRERVIRKFTRMMVSQDPVDLNVDAVLSSYEELYSDTEQSESPFVEERNDRCLRAVLEEVMSVVLQSDDDAHPPFIKALIAFQAILSLRPFHVGNIYMARLLFAWSMRFSGYPIAGHAPIVEFLKRWKADAISSDDPFMPRMAFEDSVRMRGRLNDWTPWFEEVLGFMRSDLERTEEMLFRMLLRRMRLQDLLSNVGWMNGRQRMILLEAILHVDAEFTYGSVKKDFDVAYASAYADLTELRDAGFLKVMPAGTTSVFVAEHDMRERVHDMLRQHAPEAYAKVYTVEGGLTEEYLEVRERVLLRMRRNMLSFDGSGFSIPLYNLGEAGWMADEPS</sequence>
<reference evidence="2" key="1">
    <citation type="submission" date="2009-10" db="EMBL/GenBank/DDBJ databases">
        <authorList>
            <person name="Weinstock G."/>
            <person name="Sodergren E."/>
            <person name="Clifton S."/>
            <person name="Fulton L."/>
            <person name="Fulton B."/>
            <person name="Courtney L."/>
            <person name="Fronick C."/>
            <person name="Harrison M."/>
            <person name="Strong C."/>
            <person name="Farmer C."/>
            <person name="Delahaunty K."/>
            <person name="Markovic C."/>
            <person name="Hall O."/>
            <person name="Minx P."/>
            <person name="Tomlinson C."/>
            <person name="Mitreva M."/>
            <person name="Nelson J."/>
            <person name="Hou S."/>
            <person name="Wollam A."/>
            <person name="Pepin K.H."/>
            <person name="Johnson M."/>
            <person name="Bhonagiri V."/>
            <person name="Nash W.E."/>
            <person name="Warren W."/>
            <person name="Chinwalla A."/>
            <person name="Mardis E.R."/>
            <person name="Wilson R.K."/>
        </authorList>
    </citation>
    <scope>NUCLEOTIDE SEQUENCE [LARGE SCALE GENOMIC DNA]</scope>
    <source>
        <strain evidence="2">ATCC 700122</strain>
    </source>
</reference>
<evidence type="ECO:0000313" key="2">
    <source>
        <dbReference type="EMBL" id="EEZ60979.1"/>
    </source>
</evidence>
<dbReference type="AlphaFoldDB" id="D0WHN6"/>
<feature type="domain" description="Fido" evidence="1">
    <location>
        <begin position="178"/>
        <end position="304"/>
    </location>
</feature>
<dbReference type="Gene3D" id="1.10.3290.10">
    <property type="entry name" value="Fido-like domain"/>
    <property type="match status" value="1"/>
</dbReference>
<dbReference type="HOGENOM" id="CLU_554223_0_0_11"/>
<comment type="caution">
    <text evidence="2">The sequence shown here is derived from an EMBL/GenBank/DDBJ whole genome shotgun (WGS) entry which is preliminary data.</text>
</comment>
<dbReference type="Proteomes" id="UP000006001">
    <property type="component" value="Unassembled WGS sequence"/>
</dbReference>
<dbReference type="OrthoDB" id="3170136at2"/>
<organism evidence="2 3">
    <name type="scientific">Slackia exigua (strain ATCC 700122 / DSM 15923 / CIP 105133 / JCM 11022 / KCTC 5966 / S-7)</name>
    <dbReference type="NCBI Taxonomy" id="649764"/>
    <lineage>
        <taxon>Bacteria</taxon>
        <taxon>Bacillati</taxon>
        <taxon>Actinomycetota</taxon>
        <taxon>Coriobacteriia</taxon>
        <taxon>Eggerthellales</taxon>
        <taxon>Eggerthellaceae</taxon>
        <taxon>Slackia</taxon>
    </lineage>
</organism>
<dbReference type="eggNOG" id="COG3177">
    <property type="taxonomic scope" value="Bacteria"/>
</dbReference>
<proteinExistence type="predicted"/>
<name>D0WHN6_SLAES</name>
<evidence type="ECO:0000259" key="1">
    <source>
        <dbReference type="PROSITE" id="PS51459"/>
    </source>
</evidence>
<keyword evidence="3" id="KW-1185">Reference proteome</keyword>
<dbReference type="InterPro" id="IPR036597">
    <property type="entry name" value="Fido-like_dom_sf"/>
</dbReference>
<dbReference type="InterPro" id="IPR003812">
    <property type="entry name" value="Fido"/>
</dbReference>